<dbReference type="Gene3D" id="1.20.5.620">
    <property type="entry name" value="F1F0 ATP synthase subunit B, membrane domain"/>
    <property type="match status" value="1"/>
</dbReference>
<proteinExistence type="inferred from homology"/>
<evidence type="ECO:0008006" key="8">
    <source>
        <dbReference type="Google" id="ProtNLM"/>
    </source>
</evidence>
<evidence type="ECO:0000313" key="5">
    <source>
        <dbReference type="EMBL" id="QKO30458.1"/>
    </source>
</evidence>
<dbReference type="KEGG" id="clf:GJQ69_08600"/>
<dbReference type="Pfam" id="PF01991">
    <property type="entry name" value="vATP-synt_E"/>
    <property type="match status" value="1"/>
</dbReference>
<dbReference type="InterPro" id="IPR002842">
    <property type="entry name" value="ATPase_V1_Esu"/>
</dbReference>
<keyword evidence="3" id="KW-0406">Ion transport</keyword>
<dbReference type="EMBL" id="CP046161">
    <property type="protein sequence ID" value="QKO30458.1"/>
    <property type="molecule type" value="Genomic_DNA"/>
</dbReference>
<dbReference type="SUPFAM" id="SSF160527">
    <property type="entry name" value="V-type ATPase subunit E-like"/>
    <property type="match status" value="1"/>
</dbReference>
<dbReference type="RefSeq" id="WP_086035139.1">
    <property type="nucleotide sequence ID" value="NZ_CP046051.1"/>
</dbReference>
<reference evidence="5" key="3">
    <citation type="journal article" date="2022" name="Int. J. Syst. Evol. Microbiol.">
        <title>Caproicibacterium lactatifermentans sp. nov., isolated from pit clay used for the production of Chinese strong aroma-type liquor.</title>
        <authorList>
            <person name="Wang H."/>
            <person name="Gu Y."/>
            <person name="Zhao D."/>
            <person name="Qiao Z."/>
            <person name="Zheng J."/>
            <person name="Gao J."/>
            <person name="Ren C."/>
            <person name="Xu Y."/>
        </authorList>
    </citation>
    <scope>NUCLEOTIDE SEQUENCE</scope>
    <source>
        <strain evidence="5">JNU-WLY1368</strain>
    </source>
</reference>
<gene>
    <name evidence="4" type="ORF">GJQ69_08600</name>
    <name evidence="5" type="ORF">GKP14_05190</name>
</gene>
<dbReference type="Proteomes" id="UP000501316">
    <property type="component" value="Chromosome"/>
</dbReference>
<dbReference type="EMBL" id="CP046051">
    <property type="protein sequence ID" value="QKN24528.1"/>
    <property type="molecule type" value="Genomic_DNA"/>
</dbReference>
<evidence type="ECO:0000313" key="7">
    <source>
        <dbReference type="Proteomes" id="UP000509623"/>
    </source>
</evidence>
<evidence type="ECO:0000256" key="3">
    <source>
        <dbReference type="ARBA" id="ARBA00023065"/>
    </source>
</evidence>
<keyword evidence="7" id="KW-1185">Reference proteome</keyword>
<organism evidence="4 6">
    <name type="scientific">Caproicibacterium lactatifermentans</name>
    <dbReference type="NCBI Taxonomy" id="2666138"/>
    <lineage>
        <taxon>Bacteria</taxon>
        <taxon>Bacillati</taxon>
        <taxon>Bacillota</taxon>
        <taxon>Clostridia</taxon>
        <taxon>Eubacteriales</taxon>
        <taxon>Oscillospiraceae</taxon>
        <taxon>Caproicibacterium</taxon>
    </lineage>
</organism>
<dbReference type="AlphaFoldDB" id="A0A859DRJ8"/>
<accession>A0A859DRJ8</accession>
<dbReference type="GO" id="GO:0046961">
    <property type="term" value="F:proton-transporting ATPase activity, rotational mechanism"/>
    <property type="evidence" value="ECO:0007669"/>
    <property type="project" value="InterPro"/>
</dbReference>
<reference evidence="6 7" key="1">
    <citation type="submission" date="2019-11" db="EMBL/GenBank/DDBJ databases">
        <authorList>
            <person name="Ren C."/>
            <person name="Wang H."/>
            <person name="Xu Y."/>
        </authorList>
    </citation>
    <scope>NUCLEOTIDE SEQUENCE [LARGE SCALE GENOMIC DNA]</scope>
    <source>
        <strain evidence="7">JNU-WLY1368</strain>
        <strain evidence="4 6">LBM 19010</strain>
    </source>
</reference>
<comment type="similarity">
    <text evidence="1">Belongs to the V-ATPase E subunit family.</text>
</comment>
<evidence type="ECO:0000313" key="4">
    <source>
        <dbReference type="EMBL" id="QKN24528.1"/>
    </source>
</evidence>
<name>A0A859DRJ8_9FIRM</name>
<keyword evidence="2" id="KW-0813">Transport</keyword>
<evidence type="ECO:0000256" key="1">
    <source>
        <dbReference type="ARBA" id="ARBA00005901"/>
    </source>
</evidence>
<sequence>MTGLEKILEDIQQQSSRGISKMLDEAQKQADAIMREADAKAEQIRRKYWRETEEKTVDSRARSKSAAQLRRRQALLACKQQLISAVLEKALQTADTLPSEQYFTVIVKMAAKAAHTGKGEICFSQKDLDRLPEKFEETLNAALPQGASLTVSQQPVKMKNGFLLSYNGIEENGSFEAVLAARHEELQDKVRSVLFS</sequence>
<evidence type="ECO:0000313" key="6">
    <source>
        <dbReference type="Proteomes" id="UP000501316"/>
    </source>
</evidence>
<dbReference type="GO" id="GO:0033178">
    <property type="term" value="C:proton-transporting two-sector ATPase complex, catalytic domain"/>
    <property type="evidence" value="ECO:0007669"/>
    <property type="project" value="InterPro"/>
</dbReference>
<reference evidence="5" key="2">
    <citation type="journal article" date="2021" name="Appl. Environ. Microbiol.">
        <title>Adaptability of a Caproate-Producing Bacterium Contributes to Its Dominance in an Anaerobic Fermentation System.</title>
        <authorList>
            <person name="Wang H."/>
            <person name="Gu Y."/>
            <person name="Zhou W."/>
            <person name="Zhao D."/>
            <person name="Qiao Z."/>
            <person name="Zheng J."/>
            <person name="Gao J."/>
            <person name="Chen X."/>
            <person name="Ren C."/>
            <person name="Xu Y."/>
        </authorList>
    </citation>
    <scope>NUCLEOTIDE SEQUENCE</scope>
    <source>
        <strain evidence="5">JNU-WLY1368</strain>
    </source>
</reference>
<evidence type="ECO:0000256" key="2">
    <source>
        <dbReference type="ARBA" id="ARBA00022448"/>
    </source>
</evidence>
<dbReference type="Proteomes" id="UP000509623">
    <property type="component" value="Chromosome"/>
</dbReference>
<protein>
    <recommendedName>
        <fullName evidence="8">V-type proton ATPase subunit E</fullName>
    </recommendedName>
</protein>